<dbReference type="InterPro" id="IPR036452">
    <property type="entry name" value="Ribo_hydro-like"/>
</dbReference>
<dbReference type="PANTHER" id="PTHR43264:SF1">
    <property type="entry name" value="INOSINE_URIDINE-PREFERRING NUCLEOSIDE HYDROLASE DOMAIN-CONTAINING PROTEIN"/>
    <property type="match status" value="1"/>
</dbReference>
<dbReference type="InterPro" id="IPR001910">
    <property type="entry name" value="Inosine/uridine_hydrolase_dom"/>
</dbReference>
<evidence type="ECO:0000313" key="3">
    <source>
        <dbReference type="EMBL" id="SFP29185.1"/>
    </source>
</evidence>
<feature type="signal peptide" evidence="1">
    <location>
        <begin position="1"/>
        <end position="27"/>
    </location>
</feature>
<dbReference type="STRING" id="1079859.SAMN04515674_102288"/>
<accession>A0A1I5P568</accession>
<feature type="domain" description="Inosine/uridine-preferring nucleoside hydrolase" evidence="2">
    <location>
        <begin position="36"/>
        <end position="285"/>
    </location>
</feature>
<evidence type="ECO:0000256" key="1">
    <source>
        <dbReference type="SAM" id="SignalP"/>
    </source>
</evidence>
<keyword evidence="4" id="KW-1185">Reference proteome</keyword>
<organism evidence="3 4">
    <name type="scientific">Pseudarcicella hirudinis</name>
    <dbReference type="NCBI Taxonomy" id="1079859"/>
    <lineage>
        <taxon>Bacteria</taxon>
        <taxon>Pseudomonadati</taxon>
        <taxon>Bacteroidota</taxon>
        <taxon>Cytophagia</taxon>
        <taxon>Cytophagales</taxon>
        <taxon>Flectobacillaceae</taxon>
        <taxon>Pseudarcicella</taxon>
    </lineage>
</organism>
<dbReference type="AlphaFoldDB" id="A0A1I5P568"/>
<keyword evidence="3" id="KW-0378">Hydrolase</keyword>
<evidence type="ECO:0000259" key="2">
    <source>
        <dbReference type="Pfam" id="PF01156"/>
    </source>
</evidence>
<feature type="chain" id="PRO_5011739715" evidence="1">
    <location>
        <begin position="28"/>
        <end position="333"/>
    </location>
</feature>
<reference evidence="4" key="1">
    <citation type="submission" date="2016-10" db="EMBL/GenBank/DDBJ databases">
        <authorList>
            <person name="Varghese N."/>
            <person name="Submissions S."/>
        </authorList>
    </citation>
    <scope>NUCLEOTIDE SEQUENCE [LARGE SCALE GENOMIC DNA]</scope>
    <source>
        <strain evidence="4">E92,LMG 26720,CCM 7988</strain>
    </source>
</reference>
<dbReference type="OrthoDB" id="128573at2"/>
<dbReference type="EMBL" id="FOXH01000002">
    <property type="protein sequence ID" value="SFP29185.1"/>
    <property type="molecule type" value="Genomic_DNA"/>
</dbReference>
<keyword evidence="1" id="KW-0732">Signal</keyword>
<name>A0A1I5P568_9BACT</name>
<evidence type="ECO:0000313" key="4">
    <source>
        <dbReference type="Proteomes" id="UP000199306"/>
    </source>
</evidence>
<dbReference type="Proteomes" id="UP000199306">
    <property type="component" value="Unassembled WGS sequence"/>
</dbReference>
<dbReference type="GO" id="GO:0016799">
    <property type="term" value="F:hydrolase activity, hydrolyzing N-glycosyl compounds"/>
    <property type="evidence" value="ECO:0007669"/>
    <property type="project" value="InterPro"/>
</dbReference>
<gene>
    <name evidence="3" type="ORF">SAMN04515674_102288</name>
</gene>
<proteinExistence type="predicted"/>
<protein>
    <submittedName>
        <fullName evidence="3">Inosine-uridine nucleoside N-ribohydrolase</fullName>
    </submittedName>
</protein>
<dbReference type="SUPFAM" id="SSF53590">
    <property type="entry name" value="Nucleoside hydrolase"/>
    <property type="match status" value="1"/>
</dbReference>
<dbReference type="PANTHER" id="PTHR43264">
    <property type="match status" value="1"/>
</dbReference>
<sequence>MRFSFKIRSAYTFFFLALFPATFSVQAQHKQKPVPVILDTDIGPDYDDVGAMAVLHALSDRGEARPLAVISCNKNELTVPTIDILNTYFGRLGLPSGVPKGKAADIGAPQKWPEMLVGKYPHKINKSSEAPDAVETYRKILTSQPDKSVTIVTIGFLTNLADLLNSGPDKISPLSGKLLVKQKVKQLVSMAGAFPSGREYNVHIDSLSSEKVFTQWPSPIIFSGVEIGKQIKTGLRVIANKKLKSPVKDVFAMTIPMSKEDAEGRMSWDQTAVLVAIRGTKPYFSQKRGRIIMKGGNNAWQDDPEGPHTYLTELMPFPKVAELIESFMQTPGK</sequence>
<dbReference type="Pfam" id="PF01156">
    <property type="entry name" value="IU_nuc_hydro"/>
    <property type="match status" value="1"/>
</dbReference>
<dbReference type="Gene3D" id="3.90.245.10">
    <property type="entry name" value="Ribonucleoside hydrolase-like"/>
    <property type="match status" value="1"/>
</dbReference>
<dbReference type="RefSeq" id="WP_092012845.1">
    <property type="nucleotide sequence ID" value="NZ_FOXH01000002.1"/>
</dbReference>